<dbReference type="EMBL" id="GGFM01012152">
    <property type="protein sequence ID" value="MBW32903.1"/>
    <property type="molecule type" value="Transcribed_RNA"/>
</dbReference>
<protein>
    <submittedName>
        <fullName evidence="2">Putative secreted peptide</fullName>
    </submittedName>
</protein>
<dbReference type="AlphaFoldDB" id="A0A2M3ZWJ1"/>
<feature type="signal peptide" evidence="1">
    <location>
        <begin position="1"/>
        <end position="17"/>
    </location>
</feature>
<organism evidence="2">
    <name type="scientific">Anopheles braziliensis</name>
    <dbReference type="NCBI Taxonomy" id="58242"/>
    <lineage>
        <taxon>Eukaryota</taxon>
        <taxon>Metazoa</taxon>
        <taxon>Ecdysozoa</taxon>
        <taxon>Arthropoda</taxon>
        <taxon>Hexapoda</taxon>
        <taxon>Insecta</taxon>
        <taxon>Pterygota</taxon>
        <taxon>Neoptera</taxon>
        <taxon>Endopterygota</taxon>
        <taxon>Diptera</taxon>
        <taxon>Nematocera</taxon>
        <taxon>Culicoidea</taxon>
        <taxon>Culicidae</taxon>
        <taxon>Anophelinae</taxon>
        <taxon>Anopheles</taxon>
    </lineage>
</organism>
<name>A0A2M3ZWJ1_9DIPT</name>
<sequence length="99" mass="10556">MLIPVAVTMSLITSSLCTQSSCTISGRKASGSRSFNSSLYSRSRYMAARYVSITRRAKSCPCVIRLPRPLIASKISCRSRDGTSSKSDAAVVLASDVSS</sequence>
<evidence type="ECO:0000256" key="1">
    <source>
        <dbReference type="SAM" id="SignalP"/>
    </source>
</evidence>
<feature type="chain" id="PRO_5014798541" evidence="1">
    <location>
        <begin position="18"/>
        <end position="99"/>
    </location>
</feature>
<proteinExistence type="predicted"/>
<reference evidence="2" key="1">
    <citation type="submission" date="2018-01" db="EMBL/GenBank/DDBJ databases">
        <title>An insight into the sialome of Amazonian anophelines.</title>
        <authorList>
            <person name="Ribeiro J.M."/>
            <person name="Scarpassa V."/>
            <person name="Calvo E."/>
        </authorList>
    </citation>
    <scope>NUCLEOTIDE SEQUENCE</scope>
    <source>
        <tissue evidence="2">Salivary glands</tissue>
    </source>
</reference>
<accession>A0A2M3ZWJ1</accession>
<evidence type="ECO:0000313" key="2">
    <source>
        <dbReference type="EMBL" id="MBW32903.1"/>
    </source>
</evidence>
<keyword evidence="1" id="KW-0732">Signal</keyword>